<dbReference type="Proteomes" id="UP000478052">
    <property type="component" value="Unassembled WGS sequence"/>
</dbReference>
<feature type="region of interest" description="Disordered" evidence="1">
    <location>
        <begin position="49"/>
        <end position="68"/>
    </location>
</feature>
<accession>A0A6G0Z668</accession>
<evidence type="ECO:0000313" key="3">
    <source>
        <dbReference type="Proteomes" id="UP000478052"/>
    </source>
</evidence>
<feature type="compositionally biased region" description="Low complexity" evidence="1">
    <location>
        <begin position="54"/>
        <end position="63"/>
    </location>
</feature>
<organism evidence="2 3">
    <name type="scientific">Aphis craccivora</name>
    <name type="common">Cowpea aphid</name>
    <dbReference type="NCBI Taxonomy" id="307492"/>
    <lineage>
        <taxon>Eukaryota</taxon>
        <taxon>Metazoa</taxon>
        <taxon>Ecdysozoa</taxon>
        <taxon>Arthropoda</taxon>
        <taxon>Hexapoda</taxon>
        <taxon>Insecta</taxon>
        <taxon>Pterygota</taxon>
        <taxon>Neoptera</taxon>
        <taxon>Paraneoptera</taxon>
        <taxon>Hemiptera</taxon>
        <taxon>Sternorrhyncha</taxon>
        <taxon>Aphidomorpha</taxon>
        <taxon>Aphidoidea</taxon>
        <taxon>Aphididae</taxon>
        <taxon>Aphidini</taxon>
        <taxon>Aphis</taxon>
        <taxon>Aphis</taxon>
    </lineage>
</organism>
<comment type="caution">
    <text evidence="2">The sequence shown here is derived from an EMBL/GenBank/DDBJ whole genome shotgun (WGS) entry which is preliminary data.</text>
</comment>
<keyword evidence="3" id="KW-1185">Reference proteome</keyword>
<dbReference type="AlphaFoldDB" id="A0A6G0Z668"/>
<evidence type="ECO:0000256" key="1">
    <source>
        <dbReference type="SAM" id="MobiDB-lite"/>
    </source>
</evidence>
<gene>
    <name evidence="2" type="ORF">FWK35_00007072</name>
</gene>
<evidence type="ECO:0000313" key="2">
    <source>
        <dbReference type="EMBL" id="KAF0765773.1"/>
    </source>
</evidence>
<reference evidence="2 3" key="1">
    <citation type="submission" date="2019-08" db="EMBL/GenBank/DDBJ databases">
        <title>Whole genome of Aphis craccivora.</title>
        <authorList>
            <person name="Voronova N.V."/>
            <person name="Shulinski R.S."/>
            <person name="Bandarenka Y.V."/>
            <person name="Zhorov D.G."/>
            <person name="Warner D."/>
        </authorList>
    </citation>
    <scope>NUCLEOTIDE SEQUENCE [LARGE SCALE GENOMIC DNA]</scope>
    <source>
        <strain evidence="2">180601</strain>
        <tissue evidence="2">Whole Body</tissue>
    </source>
</reference>
<name>A0A6G0Z668_APHCR</name>
<dbReference type="EMBL" id="VUJU01001328">
    <property type="protein sequence ID" value="KAF0765773.1"/>
    <property type="molecule type" value="Genomic_DNA"/>
</dbReference>
<sequence>MHSLKDKMKVRSSLSKIRKCMREKTEPVLISDLQGDHSTQSVNGCIASIKESSNQNNNNNDTNAFRTKSKKTFKNALPQVDKLLLKNSMQIGTRCTDEPSYEKSPKNENFSVNGKISLPGCGLLTGENENFKILNFFFTVTQYRRFYKFKLWRNCIITDNTNTVLISNVDKILQNHENMMQIEGHRLILEKKQTILNYLDFSIRCIFINTTITNQRYVSSVQKCLIICVCSVFSCSPVSNLRGHYNTSIYCLHFISEYIATLNSLADHVSSVLIGSKSDDLIIDIIIIQLTIYLELLSELKIKCGQGCTWGRSSSNILDSERSEECIDFTMMYVFFFVSVYSITSRNNAPISNFGGVFKKIEKNKKKNDGKTGIFTQNQFSTKSIFMITTEIFDFFFKVSIKNFWMTKKF</sequence>
<proteinExistence type="predicted"/>
<protein>
    <submittedName>
        <fullName evidence="2">Facilitated trehalose transporter Tret1</fullName>
    </submittedName>
</protein>